<comment type="similarity">
    <text evidence="1">Belongs to the LysR transcriptional regulatory family.</text>
</comment>
<keyword evidence="4" id="KW-0804">Transcription</keyword>
<evidence type="ECO:0000259" key="5">
    <source>
        <dbReference type="PROSITE" id="PS50931"/>
    </source>
</evidence>
<dbReference type="InterPro" id="IPR036388">
    <property type="entry name" value="WH-like_DNA-bd_sf"/>
</dbReference>
<dbReference type="EMBL" id="FYEZ01000001">
    <property type="protein sequence ID" value="SNC61254.1"/>
    <property type="molecule type" value="Genomic_DNA"/>
</dbReference>
<evidence type="ECO:0000256" key="4">
    <source>
        <dbReference type="ARBA" id="ARBA00023163"/>
    </source>
</evidence>
<dbReference type="SUPFAM" id="SSF53850">
    <property type="entry name" value="Periplasmic binding protein-like II"/>
    <property type="match status" value="1"/>
</dbReference>
<keyword evidence="3 6" id="KW-0238">DNA-binding</keyword>
<dbReference type="Pfam" id="PF03466">
    <property type="entry name" value="LysR_substrate"/>
    <property type="match status" value="1"/>
</dbReference>
<evidence type="ECO:0000256" key="1">
    <source>
        <dbReference type="ARBA" id="ARBA00009437"/>
    </source>
</evidence>
<proteinExistence type="inferred from homology"/>
<dbReference type="GO" id="GO:0003700">
    <property type="term" value="F:DNA-binding transcription factor activity"/>
    <property type="evidence" value="ECO:0007669"/>
    <property type="project" value="InterPro"/>
</dbReference>
<dbReference type="PRINTS" id="PR00039">
    <property type="entry name" value="HTHLYSR"/>
</dbReference>
<keyword evidence="7" id="KW-1185">Reference proteome</keyword>
<dbReference type="Gene3D" id="3.40.190.10">
    <property type="entry name" value="Periplasmic binding protein-like II"/>
    <property type="match status" value="2"/>
</dbReference>
<dbReference type="PANTHER" id="PTHR30346:SF29">
    <property type="entry name" value="LYSR SUBSTRATE-BINDING"/>
    <property type="match status" value="1"/>
</dbReference>
<evidence type="ECO:0000256" key="3">
    <source>
        <dbReference type="ARBA" id="ARBA00023125"/>
    </source>
</evidence>
<evidence type="ECO:0000313" key="7">
    <source>
        <dbReference type="Proteomes" id="UP000198122"/>
    </source>
</evidence>
<keyword evidence="2" id="KW-0805">Transcription regulation</keyword>
<feature type="domain" description="HTH lysR-type" evidence="5">
    <location>
        <begin position="8"/>
        <end position="65"/>
    </location>
</feature>
<dbReference type="Pfam" id="PF00126">
    <property type="entry name" value="HTH_1"/>
    <property type="match status" value="1"/>
</dbReference>
<dbReference type="InterPro" id="IPR000847">
    <property type="entry name" value="LysR_HTH_N"/>
</dbReference>
<accession>A0A212T653</accession>
<dbReference type="InterPro" id="IPR036390">
    <property type="entry name" value="WH_DNA-bd_sf"/>
</dbReference>
<name>A0A212T653_9MICO</name>
<dbReference type="FunFam" id="1.10.10.10:FF:000001">
    <property type="entry name" value="LysR family transcriptional regulator"/>
    <property type="match status" value="1"/>
</dbReference>
<dbReference type="PROSITE" id="PS50931">
    <property type="entry name" value="HTH_LYSR"/>
    <property type="match status" value="1"/>
</dbReference>
<dbReference type="Gene3D" id="1.10.10.10">
    <property type="entry name" value="Winged helix-like DNA-binding domain superfamily/Winged helix DNA-binding domain"/>
    <property type="match status" value="1"/>
</dbReference>
<evidence type="ECO:0000313" key="6">
    <source>
        <dbReference type="EMBL" id="SNC61254.1"/>
    </source>
</evidence>
<dbReference type="PANTHER" id="PTHR30346">
    <property type="entry name" value="TRANSCRIPTIONAL DUAL REGULATOR HCAR-RELATED"/>
    <property type="match status" value="1"/>
</dbReference>
<dbReference type="CDD" id="cd08423">
    <property type="entry name" value="PBP2_LTTR_like_6"/>
    <property type="match status" value="1"/>
</dbReference>
<protein>
    <submittedName>
        <fullName evidence="6">DNA-binding transcriptional regulator, LysR family</fullName>
    </submittedName>
</protein>
<dbReference type="GO" id="GO:0032993">
    <property type="term" value="C:protein-DNA complex"/>
    <property type="evidence" value="ECO:0007669"/>
    <property type="project" value="TreeGrafter"/>
</dbReference>
<evidence type="ECO:0000256" key="2">
    <source>
        <dbReference type="ARBA" id="ARBA00023015"/>
    </source>
</evidence>
<dbReference type="AlphaFoldDB" id="A0A212T653"/>
<dbReference type="SUPFAM" id="SSF46785">
    <property type="entry name" value="Winged helix' DNA-binding domain"/>
    <property type="match status" value="1"/>
</dbReference>
<dbReference type="InterPro" id="IPR005119">
    <property type="entry name" value="LysR_subst-bd"/>
</dbReference>
<reference evidence="6 7" key="1">
    <citation type="submission" date="2017-06" db="EMBL/GenBank/DDBJ databases">
        <authorList>
            <person name="Kim H.J."/>
            <person name="Triplett B.A."/>
        </authorList>
    </citation>
    <scope>NUCLEOTIDE SEQUENCE [LARGE SCALE GENOMIC DNA]</scope>
    <source>
        <strain evidence="6 7">DSM 22179</strain>
    </source>
</reference>
<dbReference type="GO" id="GO:0003677">
    <property type="term" value="F:DNA binding"/>
    <property type="evidence" value="ECO:0007669"/>
    <property type="project" value="UniProtKB-KW"/>
</dbReference>
<gene>
    <name evidence="6" type="ORF">SAMN05445756_0444</name>
</gene>
<sequence length="319" mass="33668">MGYVSAMIDTAGLRIMRAISEQGSFTAAANSLGYTQPAISQMVRRLEGRIGTPLVQRQGRTVRLTQAGEVLARHAVTVLGMMDAAEQELSAIAGLAKGRVRLAAFPSSSAALVPQALGSLRAEHPGIEITLLEAEPPEALAALRGGRCDLAVAFSYSGADVGRGVDDLHGLEIRDLFTDEMVIAMPEGHPSAGQDRVAMKELQESPWIAGCARCRGHLMDLGHQAGFAPRVEFETEDYVAVLGLVSAGMGVALVPRMVLRHIRHEGVVTRPLATPSHRTIHAVSTQDLLRVPAVGSALGALVAAAAELAETHDVELATE</sequence>
<dbReference type="Proteomes" id="UP000198122">
    <property type="component" value="Unassembled WGS sequence"/>
</dbReference>
<organism evidence="6 7">
    <name type="scientific">Kytococcus aerolatus</name>
    <dbReference type="NCBI Taxonomy" id="592308"/>
    <lineage>
        <taxon>Bacteria</taxon>
        <taxon>Bacillati</taxon>
        <taxon>Actinomycetota</taxon>
        <taxon>Actinomycetes</taxon>
        <taxon>Micrococcales</taxon>
        <taxon>Kytococcaceae</taxon>
        <taxon>Kytococcus</taxon>
    </lineage>
</organism>